<dbReference type="InterPro" id="IPR006665">
    <property type="entry name" value="OmpA-like"/>
</dbReference>
<dbReference type="InterPro" id="IPR014169">
    <property type="entry name" value="Pal_lipo_C"/>
</dbReference>
<keyword evidence="3 8" id="KW-0472">Membrane</keyword>
<reference evidence="11 12" key="2">
    <citation type="submission" date="2021-02" db="EMBL/GenBank/DDBJ databases">
        <title>Sulfurospirillum tamanensis sp. nov.</title>
        <authorList>
            <person name="Frolova A."/>
            <person name="Merkel A."/>
            <person name="Slobodkin A."/>
        </authorList>
    </citation>
    <scope>NUCLEOTIDE SEQUENCE [LARGE SCALE GENOMIC DNA]</scope>
    <source>
        <strain evidence="11 12">T05b</strain>
    </source>
</reference>
<dbReference type="NCBIfam" id="TIGR02802">
    <property type="entry name" value="Pal_lipo"/>
    <property type="match status" value="1"/>
</dbReference>
<comment type="similarity">
    <text evidence="8">Belongs to the Pal lipoprotein family.</text>
</comment>
<dbReference type="EMBL" id="JAFHKK010000003">
    <property type="protein sequence ID" value="MBN2963686.1"/>
    <property type="molecule type" value="Genomic_DNA"/>
</dbReference>
<evidence type="ECO:0000256" key="8">
    <source>
        <dbReference type="HAMAP-Rule" id="MF_02204"/>
    </source>
</evidence>
<dbReference type="PROSITE" id="PS51123">
    <property type="entry name" value="OMPA_2"/>
    <property type="match status" value="1"/>
</dbReference>
<name>A0ABS2WPR4_9BACT</name>
<dbReference type="PANTHER" id="PTHR30329:SF21">
    <property type="entry name" value="LIPOPROTEIN YIAD-RELATED"/>
    <property type="match status" value="1"/>
</dbReference>
<evidence type="ECO:0000256" key="5">
    <source>
        <dbReference type="ARBA" id="ARBA00023237"/>
    </source>
</evidence>
<dbReference type="Pfam" id="PF00691">
    <property type="entry name" value="OmpA"/>
    <property type="match status" value="1"/>
</dbReference>
<evidence type="ECO:0000256" key="2">
    <source>
        <dbReference type="ARBA" id="ARBA00022729"/>
    </source>
</evidence>
<keyword evidence="1" id="KW-0132">Cell division</keyword>
<accession>A0ABS2WPR4</accession>
<dbReference type="SUPFAM" id="SSF103088">
    <property type="entry name" value="OmpA-like"/>
    <property type="match status" value="1"/>
</dbReference>
<evidence type="ECO:0000256" key="1">
    <source>
        <dbReference type="ARBA" id="ARBA00022618"/>
    </source>
</evidence>
<proteinExistence type="inferred from homology"/>
<feature type="chain" id="PRO_5046385216" description="Peptidoglycan-associated lipoprotein" evidence="9">
    <location>
        <begin position="23"/>
        <end position="180"/>
    </location>
</feature>
<protein>
    <recommendedName>
        <fullName evidence="8">Peptidoglycan-associated lipoprotein</fullName>
        <shortName evidence="8">PAL</shortName>
    </recommendedName>
</protein>
<dbReference type="RefSeq" id="WP_205458119.1">
    <property type="nucleotide sequence ID" value="NZ_JAFHKK010000003.1"/>
</dbReference>
<dbReference type="Proteomes" id="UP000703590">
    <property type="component" value="Unassembled WGS sequence"/>
</dbReference>
<dbReference type="InterPro" id="IPR036737">
    <property type="entry name" value="OmpA-like_sf"/>
</dbReference>
<keyword evidence="6 8" id="KW-0449">Lipoprotein</keyword>
<evidence type="ECO:0000256" key="6">
    <source>
        <dbReference type="ARBA" id="ARBA00023288"/>
    </source>
</evidence>
<comment type="subcellular location">
    <subcellularLocation>
        <location evidence="8">Cell outer membrane</location>
        <topology evidence="8">Lipid-anchor</topology>
    </subcellularLocation>
</comment>
<feature type="domain" description="OmpA-like" evidence="10">
    <location>
        <begin position="63"/>
        <end position="180"/>
    </location>
</feature>
<reference evidence="12" key="1">
    <citation type="submission" date="2021-02" db="EMBL/GenBank/DDBJ databases">
        <title>Sulfurospirillum tamanensis sp. nov.</title>
        <authorList>
            <person name="Merkel A.Y."/>
        </authorList>
    </citation>
    <scope>NUCLEOTIDE SEQUENCE [LARGE SCALE GENOMIC DNA]</scope>
    <source>
        <strain evidence="12">T05b</strain>
    </source>
</reference>
<keyword evidence="12" id="KW-1185">Reference proteome</keyword>
<evidence type="ECO:0000256" key="4">
    <source>
        <dbReference type="ARBA" id="ARBA00023139"/>
    </source>
</evidence>
<feature type="signal peptide" evidence="9">
    <location>
        <begin position="1"/>
        <end position="22"/>
    </location>
</feature>
<keyword evidence="5 8" id="KW-0998">Cell outer membrane</keyword>
<evidence type="ECO:0000259" key="10">
    <source>
        <dbReference type="PROSITE" id="PS51123"/>
    </source>
</evidence>
<keyword evidence="7" id="KW-0131">Cell cycle</keyword>
<dbReference type="InterPro" id="IPR006664">
    <property type="entry name" value="OMP_bac"/>
</dbReference>
<evidence type="ECO:0000313" key="11">
    <source>
        <dbReference type="EMBL" id="MBN2963686.1"/>
    </source>
</evidence>
<dbReference type="PRINTS" id="PR01021">
    <property type="entry name" value="OMPADOMAIN"/>
</dbReference>
<comment type="caution">
    <text evidence="11">The sequence shown here is derived from an EMBL/GenBank/DDBJ whole genome shotgun (WGS) entry which is preliminary data.</text>
</comment>
<keyword evidence="2 8" id="KW-0732">Signal</keyword>
<gene>
    <name evidence="8 11" type="primary">pal</name>
    <name evidence="11" type="ORF">JWV37_02745</name>
</gene>
<evidence type="ECO:0000256" key="7">
    <source>
        <dbReference type="ARBA" id="ARBA00023306"/>
    </source>
</evidence>
<dbReference type="InterPro" id="IPR050330">
    <property type="entry name" value="Bact_OuterMem_StrucFunc"/>
</dbReference>
<evidence type="ECO:0000313" key="12">
    <source>
        <dbReference type="Proteomes" id="UP000703590"/>
    </source>
</evidence>
<dbReference type="Gene3D" id="3.30.1330.60">
    <property type="entry name" value="OmpA-like domain"/>
    <property type="match status" value="1"/>
</dbReference>
<dbReference type="HAMAP" id="MF_02204">
    <property type="entry name" value="Pal"/>
    <property type="match status" value="1"/>
</dbReference>
<keyword evidence="4 8" id="KW-0564">Palmitate</keyword>
<sequence length="180" mass="19609">MKHLVVASLATLMLVFTGCSQKSPQVDMTQSTTTPSSVDSKMDNISGVDATKVETGAEAVAKLIADLEQKAGKVYFDFDKYTIRSDMQQVIEANAALFKQVNAAGLSIKVEGNCDEWGTDEYNYALGLKRAKAVKDALVAQGVSSERVMVVSFGESNPVCTQSNKQCWDQNRRAEFKLLP</sequence>
<dbReference type="PROSITE" id="PS51257">
    <property type="entry name" value="PROKAR_LIPOPROTEIN"/>
    <property type="match status" value="1"/>
</dbReference>
<dbReference type="CDD" id="cd07185">
    <property type="entry name" value="OmpA_C-like"/>
    <property type="match status" value="1"/>
</dbReference>
<evidence type="ECO:0000256" key="3">
    <source>
        <dbReference type="ARBA" id="ARBA00023136"/>
    </source>
</evidence>
<evidence type="ECO:0000256" key="9">
    <source>
        <dbReference type="SAM" id="SignalP"/>
    </source>
</evidence>
<dbReference type="InterPro" id="IPR039001">
    <property type="entry name" value="Pal"/>
</dbReference>
<organism evidence="11 12">
    <name type="scientific">Sulfurospirillum tamanense</name>
    <dbReference type="NCBI Taxonomy" id="2813362"/>
    <lineage>
        <taxon>Bacteria</taxon>
        <taxon>Pseudomonadati</taxon>
        <taxon>Campylobacterota</taxon>
        <taxon>Epsilonproteobacteria</taxon>
        <taxon>Campylobacterales</taxon>
        <taxon>Sulfurospirillaceae</taxon>
        <taxon>Sulfurospirillum</taxon>
    </lineage>
</organism>
<reference evidence="11 12" key="3">
    <citation type="submission" date="2021-02" db="EMBL/GenBank/DDBJ databases">
        <authorList>
            <person name="Merkel A.Y."/>
        </authorList>
    </citation>
    <scope>NUCLEOTIDE SEQUENCE [LARGE SCALE GENOMIC DNA]</scope>
    <source>
        <strain evidence="11 12">T05b</strain>
    </source>
</reference>
<dbReference type="PANTHER" id="PTHR30329">
    <property type="entry name" value="STATOR ELEMENT OF FLAGELLAR MOTOR COMPLEX"/>
    <property type="match status" value="1"/>
</dbReference>